<evidence type="ECO:0000256" key="4">
    <source>
        <dbReference type="ARBA" id="ARBA00022771"/>
    </source>
</evidence>
<evidence type="ECO:0000256" key="11">
    <source>
        <dbReference type="ARBA" id="ARBA00023306"/>
    </source>
</evidence>
<evidence type="ECO:0000256" key="5">
    <source>
        <dbReference type="ARBA" id="ARBA00022833"/>
    </source>
</evidence>
<evidence type="ECO:0000313" key="16">
    <source>
        <dbReference type="EMBL" id="JAR92568.1"/>
    </source>
</evidence>
<evidence type="ECO:0000256" key="1">
    <source>
        <dbReference type="ARBA" id="ARBA00004642"/>
    </source>
</evidence>
<feature type="compositionally biased region" description="Polar residues" evidence="14">
    <location>
        <begin position="63"/>
        <end position="72"/>
    </location>
</feature>
<evidence type="ECO:0000256" key="3">
    <source>
        <dbReference type="ARBA" id="ARBA00022723"/>
    </source>
</evidence>
<feature type="non-terminal residue" evidence="16">
    <location>
        <position position="1"/>
    </location>
</feature>
<feature type="region of interest" description="Disordered" evidence="14">
    <location>
        <begin position="207"/>
        <end position="257"/>
    </location>
</feature>
<keyword evidence="7 13" id="KW-0175">Coiled coil</keyword>
<dbReference type="SMART" id="SM00692">
    <property type="entry name" value="DM3"/>
    <property type="match status" value="1"/>
</dbReference>
<evidence type="ECO:0000256" key="10">
    <source>
        <dbReference type="ARBA" id="ARBA00023242"/>
    </source>
</evidence>
<accession>A0A147BP63</accession>
<evidence type="ECO:0000256" key="8">
    <source>
        <dbReference type="ARBA" id="ARBA00023125"/>
    </source>
</evidence>
<evidence type="ECO:0000259" key="15">
    <source>
        <dbReference type="PROSITE" id="PS50950"/>
    </source>
</evidence>
<organism evidence="16">
    <name type="scientific">Ixodes ricinus</name>
    <name type="common">Common tick</name>
    <name type="synonym">Acarus ricinus</name>
    <dbReference type="NCBI Taxonomy" id="34613"/>
    <lineage>
        <taxon>Eukaryota</taxon>
        <taxon>Metazoa</taxon>
        <taxon>Ecdysozoa</taxon>
        <taxon>Arthropoda</taxon>
        <taxon>Chelicerata</taxon>
        <taxon>Arachnida</taxon>
        <taxon>Acari</taxon>
        <taxon>Parasitiformes</taxon>
        <taxon>Ixodida</taxon>
        <taxon>Ixodoidea</taxon>
        <taxon>Ixodidae</taxon>
        <taxon>Ixodinae</taxon>
        <taxon>Ixodes</taxon>
    </lineage>
</organism>
<feature type="compositionally biased region" description="Polar residues" evidence="14">
    <location>
        <begin position="80"/>
        <end position="93"/>
    </location>
</feature>
<dbReference type="PROSITE" id="PS50950">
    <property type="entry name" value="ZF_THAP"/>
    <property type="match status" value="1"/>
</dbReference>
<sequence>HRLPKDPKKRRLWLEAIALERPVNLRFARVCSRHFLQDDFLKKIASGIRILRDDAVPSVFNRPPSQQQTSSFAVERLDPSSEQMESVAETPTASPRRAATPTSEPHGADFSPKPTTAEEAALVADLHSYAKKCISMLGDGGAAGSAHRPPEAPTAADSSCEQLSVAAADPSDGNTPNDVEPIEDLQMYSIKLIQMLRNAAATNSGKLQCGNATDDDGPPSEGNWRSDCSDDAHPTCEDTATSSHQCYEDTPTSPPRCNEYAVTSPNRHYKDSATSPLHFTDDAASENASGVTSEDECQEREAKELERMRRKLHYEKHRVAWLESALAKRDERVEELERECSGLKKEAIGLRQQVLLLEAQQRHKIWESARVTTPIVSRILPTCRKCRGAV</sequence>
<feature type="region of interest" description="Disordered" evidence="14">
    <location>
        <begin position="59"/>
        <end position="113"/>
    </location>
</feature>
<keyword evidence="8 12" id="KW-0238">DNA-binding</keyword>
<evidence type="ECO:0000256" key="14">
    <source>
        <dbReference type="SAM" id="MobiDB-lite"/>
    </source>
</evidence>
<dbReference type="InterPro" id="IPR026516">
    <property type="entry name" value="THAP1/10"/>
</dbReference>
<reference evidence="16" key="1">
    <citation type="journal article" date="2018" name="PLoS Negl. Trop. Dis.">
        <title>Sialome diversity of ticks revealed by RNAseq of single tick salivary glands.</title>
        <authorList>
            <person name="Perner J."/>
            <person name="Kropackova S."/>
            <person name="Kopacek P."/>
            <person name="Ribeiro J.M."/>
        </authorList>
    </citation>
    <scope>NUCLEOTIDE SEQUENCE</scope>
    <source>
        <strain evidence="16">Siblings of single egg batch collected in Ceske Budejovice</strain>
        <tissue evidence="16">Salivary glands</tissue>
    </source>
</reference>
<dbReference type="InterPro" id="IPR038441">
    <property type="entry name" value="THAP_Znf_sf"/>
</dbReference>
<dbReference type="GO" id="GO:0005654">
    <property type="term" value="C:nucleoplasm"/>
    <property type="evidence" value="ECO:0007669"/>
    <property type="project" value="UniProtKB-SubCell"/>
</dbReference>
<dbReference type="PANTHER" id="PTHR46600:SF1">
    <property type="entry name" value="THAP DOMAIN-CONTAINING PROTEIN 1"/>
    <property type="match status" value="1"/>
</dbReference>
<dbReference type="SMART" id="SM00980">
    <property type="entry name" value="THAP"/>
    <property type="match status" value="1"/>
</dbReference>
<evidence type="ECO:0000256" key="7">
    <source>
        <dbReference type="ARBA" id="ARBA00023054"/>
    </source>
</evidence>
<keyword evidence="10" id="KW-0539">Nucleus</keyword>
<keyword evidence="5" id="KW-0862">Zinc</keyword>
<evidence type="ECO:0000256" key="9">
    <source>
        <dbReference type="ARBA" id="ARBA00023163"/>
    </source>
</evidence>
<name>A0A147BP63_IXORI</name>
<feature type="domain" description="THAP-type" evidence="15">
    <location>
        <begin position="1"/>
        <end position="60"/>
    </location>
</feature>
<keyword evidence="3" id="KW-0479">Metal-binding</keyword>
<evidence type="ECO:0000256" key="12">
    <source>
        <dbReference type="PROSITE-ProRule" id="PRU00309"/>
    </source>
</evidence>
<dbReference type="Pfam" id="PF05485">
    <property type="entry name" value="THAP"/>
    <property type="match status" value="1"/>
</dbReference>
<keyword evidence="4 12" id="KW-0863">Zinc-finger</keyword>
<evidence type="ECO:0000256" key="2">
    <source>
        <dbReference type="ARBA" id="ARBA00006177"/>
    </source>
</evidence>
<dbReference type="InterPro" id="IPR006612">
    <property type="entry name" value="THAP_Znf"/>
</dbReference>
<dbReference type="Gene3D" id="6.20.210.20">
    <property type="entry name" value="THAP domain"/>
    <property type="match status" value="1"/>
</dbReference>
<keyword evidence="6" id="KW-0805">Transcription regulation</keyword>
<feature type="coiled-coil region" evidence="13">
    <location>
        <begin position="319"/>
        <end position="353"/>
    </location>
</feature>
<keyword evidence="9" id="KW-0804">Transcription</keyword>
<comment type="subcellular location">
    <subcellularLocation>
        <location evidence="1">Nucleus</location>
        <location evidence="1">Nucleoplasm</location>
    </subcellularLocation>
</comment>
<evidence type="ECO:0000256" key="6">
    <source>
        <dbReference type="ARBA" id="ARBA00023015"/>
    </source>
</evidence>
<proteinExistence type="inferred from homology"/>
<dbReference type="AlphaFoldDB" id="A0A147BP63"/>
<keyword evidence="11" id="KW-0131">Cell cycle</keyword>
<evidence type="ECO:0000256" key="13">
    <source>
        <dbReference type="SAM" id="Coils"/>
    </source>
</evidence>
<dbReference type="EMBL" id="GEGO01002836">
    <property type="protein sequence ID" value="JAR92568.1"/>
    <property type="molecule type" value="Transcribed_RNA"/>
</dbReference>
<dbReference type="SUPFAM" id="SSF57716">
    <property type="entry name" value="Glucocorticoid receptor-like (DNA-binding domain)"/>
    <property type="match status" value="1"/>
</dbReference>
<feature type="compositionally biased region" description="Basic and acidic residues" evidence="14">
    <location>
        <begin position="227"/>
        <end position="236"/>
    </location>
</feature>
<dbReference type="GO" id="GO:0043565">
    <property type="term" value="F:sequence-specific DNA binding"/>
    <property type="evidence" value="ECO:0007669"/>
    <property type="project" value="InterPro"/>
</dbReference>
<feature type="region of interest" description="Disordered" evidence="14">
    <location>
        <begin position="140"/>
        <end position="161"/>
    </location>
</feature>
<dbReference type="GO" id="GO:0008270">
    <property type="term" value="F:zinc ion binding"/>
    <property type="evidence" value="ECO:0007669"/>
    <property type="project" value="UniProtKB-KW"/>
</dbReference>
<protein>
    <recommendedName>
        <fullName evidence="15">THAP-type domain-containing protein</fullName>
    </recommendedName>
</protein>
<dbReference type="PANTHER" id="PTHR46600">
    <property type="entry name" value="THAP DOMAIN-CONTAINING"/>
    <property type="match status" value="1"/>
</dbReference>
<comment type="similarity">
    <text evidence="2">Belongs to the THAP1 family.</text>
</comment>